<protein>
    <submittedName>
        <fullName evidence="11">Glycerol-3-phosphate acyltransferase</fullName>
    </submittedName>
</protein>
<keyword evidence="1" id="KW-1003">Cell membrane</keyword>
<keyword evidence="11" id="KW-0012">Acyltransferase</keyword>
<dbReference type="InterPro" id="IPR003811">
    <property type="entry name" value="G3P_acylTferase_PlsY"/>
</dbReference>
<keyword evidence="4 10" id="KW-0812">Transmembrane</keyword>
<evidence type="ECO:0000256" key="5">
    <source>
        <dbReference type="ARBA" id="ARBA00022989"/>
    </source>
</evidence>
<evidence type="ECO:0000256" key="7">
    <source>
        <dbReference type="ARBA" id="ARBA00023136"/>
    </source>
</evidence>
<evidence type="ECO:0000256" key="8">
    <source>
        <dbReference type="ARBA" id="ARBA00023209"/>
    </source>
</evidence>
<keyword evidence="3 11" id="KW-0808">Transferase</keyword>
<gene>
    <name evidence="11" type="ORF">GQF01_08280</name>
</gene>
<dbReference type="EMBL" id="WTUZ01000010">
    <property type="protein sequence ID" value="MZQ82135.1"/>
    <property type="molecule type" value="Genomic_DNA"/>
</dbReference>
<reference evidence="11 12" key="1">
    <citation type="submission" date="2019-12" db="EMBL/GenBank/DDBJ databases">
        <title>Paenibacillus sp. nov. sp. isolated from soil.</title>
        <authorList>
            <person name="Kim J."/>
            <person name="Jeong S.E."/>
            <person name="Jung H.S."/>
            <person name="Jeon C.O."/>
        </authorList>
    </citation>
    <scope>NUCLEOTIDE SEQUENCE [LARGE SCALE GENOMIC DNA]</scope>
    <source>
        <strain evidence="11 12">5J-6</strain>
    </source>
</reference>
<comment type="caution">
    <text evidence="11">The sequence shown here is derived from an EMBL/GenBank/DDBJ whole genome shotgun (WGS) entry which is preliminary data.</text>
</comment>
<evidence type="ECO:0000313" key="11">
    <source>
        <dbReference type="EMBL" id="MZQ82135.1"/>
    </source>
</evidence>
<keyword evidence="8" id="KW-0594">Phospholipid biosynthesis</keyword>
<dbReference type="GO" id="GO:0008654">
    <property type="term" value="P:phospholipid biosynthetic process"/>
    <property type="evidence" value="ECO:0007669"/>
    <property type="project" value="UniProtKB-KW"/>
</dbReference>
<feature type="transmembrane region" description="Helical" evidence="10">
    <location>
        <begin position="154"/>
        <end position="170"/>
    </location>
</feature>
<evidence type="ECO:0000256" key="4">
    <source>
        <dbReference type="ARBA" id="ARBA00022692"/>
    </source>
</evidence>
<evidence type="ECO:0000256" key="3">
    <source>
        <dbReference type="ARBA" id="ARBA00022679"/>
    </source>
</evidence>
<dbReference type="SMART" id="SM01207">
    <property type="entry name" value="G3P_acyltransf"/>
    <property type="match status" value="1"/>
</dbReference>
<keyword evidence="2" id="KW-0444">Lipid biosynthesis</keyword>
<dbReference type="PANTHER" id="PTHR30309:SF1">
    <property type="entry name" value="GLYCEROL-3-PHOSPHATE ACYLTRANSFERASE 1"/>
    <property type="match status" value="1"/>
</dbReference>
<evidence type="ECO:0000256" key="9">
    <source>
        <dbReference type="ARBA" id="ARBA00023264"/>
    </source>
</evidence>
<organism evidence="11 12">
    <name type="scientific">Paenibacillus silvestris</name>
    <dbReference type="NCBI Taxonomy" id="2606219"/>
    <lineage>
        <taxon>Bacteria</taxon>
        <taxon>Bacillati</taxon>
        <taxon>Bacillota</taxon>
        <taxon>Bacilli</taxon>
        <taxon>Bacillales</taxon>
        <taxon>Paenibacillaceae</taxon>
        <taxon>Paenibacillus</taxon>
    </lineage>
</organism>
<dbReference type="Proteomes" id="UP000481087">
    <property type="component" value="Unassembled WGS sequence"/>
</dbReference>
<feature type="transmembrane region" description="Helical" evidence="10">
    <location>
        <begin position="82"/>
        <end position="101"/>
    </location>
</feature>
<dbReference type="PANTHER" id="PTHR30309">
    <property type="entry name" value="INNER MEMBRANE PROTEIN YGIH"/>
    <property type="match status" value="1"/>
</dbReference>
<proteinExistence type="predicted"/>
<name>A0A6L8UVJ5_9BACL</name>
<keyword evidence="9" id="KW-1208">Phospholipid metabolism</keyword>
<evidence type="ECO:0000256" key="10">
    <source>
        <dbReference type="SAM" id="Phobius"/>
    </source>
</evidence>
<dbReference type="AlphaFoldDB" id="A0A6L8UVJ5"/>
<keyword evidence="12" id="KW-1185">Reference proteome</keyword>
<keyword evidence="6" id="KW-0443">Lipid metabolism</keyword>
<feature type="transmembrane region" description="Helical" evidence="10">
    <location>
        <begin position="46"/>
        <end position="70"/>
    </location>
</feature>
<evidence type="ECO:0000313" key="12">
    <source>
        <dbReference type="Proteomes" id="UP000481087"/>
    </source>
</evidence>
<evidence type="ECO:0000256" key="2">
    <source>
        <dbReference type="ARBA" id="ARBA00022516"/>
    </source>
</evidence>
<dbReference type="GO" id="GO:0043772">
    <property type="term" value="F:acyl-phosphate glycerol-3-phosphate acyltransferase activity"/>
    <property type="evidence" value="ECO:0007669"/>
    <property type="project" value="InterPro"/>
</dbReference>
<keyword evidence="5 10" id="KW-1133">Transmembrane helix</keyword>
<accession>A0A6L8UVJ5</accession>
<dbReference type="Pfam" id="PF02660">
    <property type="entry name" value="G3P_acyltransf"/>
    <property type="match status" value="1"/>
</dbReference>
<evidence type="ECO:0000256" key="6">
    <source>
        <dbReference type="ARBA" id="ARBA00023098"/>
    </source>
</evidence>
<evidence type="ECO:0000256" key="1">
    <source>
        <dbReference type="ARBA" id="ARBA00022475"/>
    </source>
</evidence>
<keyword evidence="7 10" id="KW-0472">Membrane</keyword>
<feature type="transmembrane region" description="Helical" evidence="10">
    <location>
        <begin position="121"/>
        <end position="142"/>
    </location>
</feature>
<dbReference type="RefSeq" id="WP_161406308.1">
    <property type="nucleotide sequence ID" value="NZ_WTUZ01000010.1"/>
</dbReference>
<sequence length="210" mass="22567">MTLVWTACALLSGSLMFSYWLGLMARHNLKHVGDGNPGALNLWKAAGYQIGLTGIILDFLKGYLVLVWILGFNLENARVQGYAMIPVALAPIVGHAFSPFLKGKGGKAIAVTFGVWSALTRFEASIALAVILAVSLAIAKLVTRGRPISSSADGLQVVVGMLLLGVYLYISGYVEAILWVWLGNAGLIAYKHRKELAFYLSKKQSEPGGE</sequence>
<dbReference type="GO" id="GO:0005886">
    <property type="term" value="C:plasma membrane"/>
    <property type="evidence" value="ECO:0007669"/>
    <property type="project" value="InterPro"/>
</dbReference>